<comment type="caution">
    <text evidence="6">The sequence shown here is derived from an EMBL/GenBank/DDBJ whole genome shotgun (WGS) entry which is preliminary data.</text>
</comment>
<name>A0A1J4N911_9ACTN</name>
<proteinExistence type="predicted"/>
<dbReference type="InterPro" id="IPR001647">
    <property type="entry name" value="HTH_TetR"/>
</dbReference>
<dbReference type="EMBL" id="JZDQ02000011">
    <property type="protein sequence ID" value="OIJ26985.1"/>
    <property type="molecule type" value="Genomic_DNA"/>
</dbReference>
<feature type="DNA-binding region" description="H-T-H motif" evidence="4">
    <location>
        <begin position="39"/>
        <end position="58"/>
    </location>
</feature>
<dbReference type="InterPro" id="IPR009057">
    <property type="entry name" value="Homeodomain-like_sf"/>
</dbReference>
<accession>A0A1J4N911</accession>
<keyword evidence="2 4" id="KW-0238">DNA-binding</keyword>
<dbReference type="OrthoDB" id="5112469at2"/>
<dbReference type="PROSITE" id="PS50977">
    <property type="entry name" value="HTH_TETR_2"/>
    <property type="match status" value="1"/>
</dbReference>
<dbReference type="InterPro" id="IPR036271">
    <property type="entry name" value="Tet_transcr_reg_TetR-rel_C_sf"/>
</dbReference>
<dbReference type="PANTHER" id="PTHR30055:SF234">
    <property type="entry name" value="HTH-TYPE TRANSCRIPTIONAL REGULATOR BETI"/>
    <property type="match status" value="1"/>
</dbReference>
<dbReference type="InterPro" id="IPR049445">
    <property type="entry name" value="TetR_SbtR-like_C"/>
</dbReference>
<dbReference type="SUPFAM" id="SSF46689">
    <property type="entry name" value="Homeodomain-like"/>
    <property type="match status" value="1"/>
</dbReference>
<dbReference type="PRINTS" id="PR00455">
    <property type="entry name" value="HTHTETR"/>
</dbReference>
<dbReference type="RefSeq" id="WP_045550423.1">
    <property type="nucleotide sequence ID" value="NZ_JZDQ02000011.1"/>
</dbReference>
<evidence type="ECO:0000313" key="7">
    <source>
        <dbReference type="Proteomes" id="UP000033772"/>
    </source>
</evidence>
<evidence type="ECO:0000256" key="4">
    <source>
        <dbReference type="PROSITE-ProRule" id="PRU00335"/>
    </source>
</evidence>
<dbReference type="AlphaFoldDB" id="A0A1J4N911"/>
<dbReference type="Pfam" id="PF00440">
    <property type="entry name" value="TetR_N"/>
    <property type="match status" value="1"/>
</dbReference>
<protein>
    <submittedName>
        <fullName evidence="6">TetR family transcriptional regulator</fullName>
    </submittedName>
</protein>
<evidence type="ECO:0000256" key="2">
    <source>
        <dbReference type="ARBA" id="ARBA00023125"/>
    </source>
</evidence>
<organism evidence="6 7">
    <name type="scientific">Nocardioides luteus</name>
    <dbReference type="NCBI Taxonomy" id="1844"/>
    <lineage>
        <taxon>Bacteria</taxon>
        <taxon>Bacillati</taxon>
        <taxon>Actinomycetota</taxon>
        <taxon>Actinomycetes</taxon>
        <taxon>Propionibacteriales</taxon>
        <taxon>Nocardioidaceae</taxon>
        <taxon>Nocardioides</taxon>
    </lineage>
</organism>
<keyword evidence="7" id="KW-1185">Reference proteome</keyword>
<sequence length="216" mass="24079">MSTSPAPRTRPLRADAERNRQRLIAAAQELFATRGIDVTLDDVARHAGVGVGTVYRRFANRDELIEVVLVGAVRRLADHAEKALANPDPWDGFEEFFVAATRDFAENRGLRELVLERHRGTADAFVDVRNGFQPATTTLIGRAQEAGELRDDLEPVDFPLIQLMLGAVTHHTRDVAPELWQRYVTLMLDGLRTRRDAPTPFAAPAITDAQFDRALT</sequence>
<keyword evidence="1" id="KW-0805">Transcription regulation</keyword>
<reference evidence="6" key="1">
    <citation type="submission" date="2016-10" db="EMBL/GenBank/DDBJ databases">
        <title>Draft Genome Sequence of Nocardioides luteus Strain BAFB, an Alkane-Degrading Bacterium Isolated from JP-7 Polluted Soil.</title>
        <authorList>
            <person name="Brown L."/>
            <person name="Ruiz O.N."/>
            <person name="Gunasekera T."/>
        </authorList>
    </citation>
    <scope>NUCLEOTIDE SEQUENCE [LARGE SCALE GENOMIC DNA]</scope>
    <source>
        <strain evidence="6">BAFB</strain>
    </source>
</reference>
<dbReference type="Proteomes" id="UP000033772">
    <property type="component" value="Unassembled WGS sequence"/>
</dbReference>
<evidence type="ECO:0000256" key="3">
    <source>
        <dbReference type="ARBA" id="ARBA00023163"/>
    </source>
</evidence>
<dbReference type="PANTHER" id="PTHR30055">
    <property type="entry name" value="HTH-TYPE TRANSCRIPTIONAL REGULATOR RUTR"/>
    <property type="match status" value="1"/>
</dbReference>
<dbReference type="GO" id="GO:0000976">
    <property type="term" value="F:transcription cis-regulatory region binding"/>
    <property type="evidence" value="ECO:0007669"/>
    <property type="project" value="TreeGrafter"/>
</dbReference>
<dbReference type="SUPFAM" id="SSF48498">
    <property type="entry name" value="Tetracyclin repressor-like, C-terminal domain"/>
    <property type="match status" value="1"/>
</dbReference>
<keyword evidence="3" id="KW-0804">Transcription</keyword>
<dbReference type="Gene3D" id="1.10.357.10">
    <property type="entry name" value="Tetracycline Repressor, domain 2"/>
    <property type="match status" value="1"/>
</dbReference>
<evidence type="ECO:0000259" key="5">
    <source>
        <dbReference type="PROSITE" id="PS50977"/>
    </source>
</evidence>
<feature type="domain" description="HTH tetR-type" evidence="5">
    <location>
        <begin position="17"/>
        <end position="76"/>
    </location>
</feature>
<evidence type="ECO:0000313" key="6">
    <source>
        <dbReference type="EMBL" id="OIJ26985.1"/>
    </source>
</evidence>
<dbReference type="GO" id="GO:0003700">
    <property type="term" value="F:DNA-binding transcription factor activity"/>
    <property type="evidence" value="ECO:0007669"/>
    <property type="project" value="TreeGrafter"/>
</dbReference>
<dbReference type="Pfam" id="PF21597">
    <property type="entry name" value="TetR_C_43"/>
    <property type="match status" value="1"/>
</dbReference>
<evidence type="ECO:0000256" key="1">
    <source>
        <dbReference type="ARBA" id="ARBA00023015"/>
    </source>
</evidence>
<gene>
    <name evidence="6" type="ORF">UG56_009400</name>
</gene>
<dbReference type="InterPro" id="IPR050109">
    <property type="entry name" value="HTH-type_TetR-like_transc_reg"/>
</dbReference>